<feature type="transmembrane region" description="Helical" evidence="6">
    <location>
        <begin position="92"/>
        <end position="113"/>
    </location>
</feature>
<comment type="subcellular location">
    <subcellularLocation>
        <location evidence="1">Cell membrane</location>
        <topology evidence="1">Multi-pass membrane protein</topology>
    </subcellularLocation>
</comment>
<proteinExistence type="predicted"/>
<keyword evidence="4 6" id="KW-1133">Transmembrane helix</keyword>
<dbReference type="GeneID" id="57474602"/>
<dbReference type="InterPro" id="IPR051258">
    <property type="entry name" value="Diverse_Substrate_Transporter"/>
</dbReference>
<dbReference type="SUPFAM" id="SSF103481">
    <property type="entry name" value="Multidrug resistance efflux transporter EmrE"/>
    <property type="match status" value="2"/>
</dbReference>
<sequence length="297" mass="30993">MTPRTALGALHIGALMFGLTGVFGKLAAASPAVIVFGRAAFAVLALGVFARLASNTPWQKLAATDWRRLLLSGLLLAGHWVSFFVAVKVAGVAIATLGFASFPAFTVILEGLIFRERIRFNEMLLVLLVSIGLVLVTPDFDLASQATTGLLWAVGSGLLFALLSLNNRASSGRIPAVQAALCQNVVVALCLLPVAAPELGQVRAMDWLWISLLGIFCTGLAHSLFVASLAVIKARTAAVVFALEPVYGITVAWLLFGENPTLRMLFGGALIIVAIVVSSRLSAGSGSKAATAEAGSH</sequence>
<dbReference type="PANTHER" id="PTHR42920">
    <property type="entry name" value="OS03G0707200 PROTEIN-RELATED"/>
    <property type="match status" value="1"/>
</dbReference>
<dbReference type="Gene3D" id="1.10.3730.20">
    <property type="match status" value="1"/>
</dbReference>
<dbReference type="EMBL" id="CP003190">
    <property type="protein sequence ID" value="AGL83407.1"/>
    <property type="molecule type" value="Genomic_DNA"/>
</dbReference>
<dbReference type="GO" id="GO:0005886">
    <property type="term" value="C:plasma membrane"/>
    <property type="evidence" value="ECO:0007669"/>
    <property type="project" value="UniProtKB-SubCell"/>
</dbReference>
<dbReference type="Pfam" id="PF00892">
    <property type="entry name" value="EamA"/>
    <property type="match status" value="2"/>
</dbReference>
<evidence type="ECO:0000256" key="4">
    <source>
        <dbReference type="ARBA" id="ARBA00022989"/>
    </source>
</evidence>
<feature type="transmembrane region" description="Helical" evidence="6">
    <location>
        <begin position="66"/>
        <end position="86"/>
    </location>
</feature>
<organism evidence="8 9">
    <name type="scientific">Pseudomonas protegens (strain DSM 19095 / LMG 27888 / CFBP 6595 / CHA0)</name>
    <dbReference type="NCBI Taxonomy" id="1124983"/>
    <lineage>
        <taxon>Bacteria</taxon>
        <taxon>Pseudomonadati</taxon>
        <taxon>Pseudomonadota</taxon>
        <taxon>Gammaproteobacteria</taxon>
        <taxon>Pseudomonadales</taxon>
        <taxon>Pseudomonadaceae</taxon>
        <taxon>Pseudomonas</taxon>
    </lineage>
</organism>
<name>A0A2C9EID2_PSEPH</name>
<dbReference type="eggNOG" id="COG0697">
    <property type="taxonomic scope" value="Bacteria"/>
</dbReference>
<evidence type="ECO:0000259" key="7">
    <source>
        <dbReference type="Pfam" id="PF00892"/>
    </source>
</evidence>
<feature type="transmembrane region" description="Helical" evidence="6">
    <location>
        <begin position="238"/>
        <end position="256"/>
    </location>
</feature>
<dbReference type="InterPro" id="IPR037185">
    <property type="entry name" value="EmrE-like"/>
</dbReference>
<feature type="transmembrane region" description="Helical" evidence="6">
    <location>
        <begin position="177"/>
        <end position="196"/>
    </location>
</feature>
<dbReference type="PANTHER" id="PTHR42920:SF5">
    <property type="entry name" value="EAMA DOMAIN-CONTAINING PROTEIN"/>
    <property type="match status" value="1"/>
</dbReference>
<feature type="transmembrane region" description="Helical" evidence="6">
    <location>
        <begin position="208"/>
        <end position="231"/>
    </location>
</feature>
<feature type="transmembrane region" description="Helical" evidence="6">
    <location>
        <begin position="34"/>
        <end position="54"/>
    </location>
</feature>
<dbReference type="HOGENOM" id="CLU_033863_15_3_6"/>
<dbReference type="InterPro" id="IPR000620">
    <property type="entry name" value="EamA_dom"/>
</dbReference>
<gene>
    <name evidence="8" type="ORF">PFLCHA0_c16190</name>
</gene>
<dbReference type="Proteomes" id="UP000013940">
    <property type="component" value="Chromosome"/>
</dbReference>
<protein>
    <submittedName>
        <fullName evidence="8">Putative membrane protein</fullName>
    </submittedName>
</protein>
<dbReference type="KEGG" id="pprc:PFLCHA0_c16190"/>
<keyword evidence="2" id="KW-1003">Cell membrane</keyword>
<evidence type="ECO:0000256" key="3">
    <source>
        <dbReference type="ARBA" id="ARBA00022692"/>
    </source>
</evidence>
<feature type="domain" description="EamA" evidence="7">
    <location>
        <begin position="10"/>
        <end position="136"/>
    </location>
</feature>
<evidence type="ECO:0000256" key="6">
    <source>
        <dbReference type="SAM" id="Phobius"/>
    </source>
</evidence>
<feature type="transmembrane region" description="Helical" evidence="6">
    <location>
        <begin position="120"/>
        <end position="137"/>
    </location>
</feature>
<feature type="domain" description="EamA" evidence="7">
    <location>
        <begin position="148"/>
        <end position="279"/>
    </location>
</feature>
<dbReference type="RefSeq" id="WP_015634597.1">
    <property type="nucleotide sequence ID" value="NC_021237.1"/>
</dbReference>
<dbReference type="AlphaFoldDB" id="A0A2C9EID2"/>
<evidence type="ECO:0000313" key="8">
    <source>
        <dbReference type="EMBL" id="AGL83407.1"/>
    </source>
</evidence>
<accession>A0A2C9EID2</accession>
<reference evidence="9" key="1">
    <citation type="journal article" date="2014" name="Genome Announc.">
        <title>Full-genome sequence of the plant growth-promoting bacterium Pseudomonas protegens CHA0.</title>
        <authorList>
            <person name="Jousset A."/>
            <person name="Schuldes J."/>
            <person name="Keel C."/>
            <person name="Maurhofer M."/>
            <person name="Daniel R."/>
            <person name="Scheu S."/>
            <person name="Thuermer A."/>
        </authorList>
    </citation>
    <scope>NUCLEOTIDE SEQUENCE [LARGE SCALE GENOMIC DNA]</scope>
    <source>
        <strain evidence="9">DSM 19095 / LMG 27888 / CFBP 6595 / CHA0</strain>
    </source>
</reference>
<evidence type="ECO:0000256" key="1">
    <source>
        <dbReference type="ARBA" id="ARBA00004651"/>
    </source>
</evidence>
<evidence type="ECO:0000256" key="2">
    <source>
        <dbReference type="ARBA" id="ARBA00022475"/>
    </source>
</evidence>
<keyword evidence="5 6" id="KW-0472">Membrane</keyword>
<feature type="transmembrane region" description="Helical" evidence="6">
    <location>
        <begin position="149"/>
        <end position="165"/>
    </location>
</feature>
<evidence type="ECO:0000256" key="5">
    <source>
        <dbReference type="ARBA" id="ARBA00023136"/>
    </source>
</evidence>
<evidence type="ECO:0000313" key="9">
    <source>
        <dbReference type="Proteomes" id="UP000013940"/>
    </source>
</evidence>
<keyword evidence="3 6" id="KW-0812">Transmembrane</keyword>
<feature type="transmembrane region" description="Helical" evidence="6">
    <location>
        <begin position="262"/>
        <end position="281"/>
    </location>
</feature>